<keyword evidence="2" id="KW-1185">Reference proteome</keyword>
<evidence type="ECO:0000313" key="1">
    <source>
        <dbReference type="EMBL" id="KAK3426144.1"/>
    </source>
</evidence>
<dbReference type="Proteomes" id="UP000030711">
    <property type="component" value="Chromosome 6"/>
</dbReference>
<comment type="caution">
    <text evidence="1">The sequence shown here is derived from an EMBL/GenBank/DDBJ whole genome shotgun (WGS) entry which is preliminary data.</text>
</comment>
<evidence type="ECO:0000313" key="2">
    <source>
        <dbReference type="Proteomes" id="UP000030711"/>
    </source>
</evidence>
<organism evidence="1 2">
    <name type="scientific">Eucalyptus grandis</name>
    <name type="common">Flooded gum</name>
    <dbReference type="NCBI Taxonomy" id="71139"/>
    <lineage>
        <taxon>Eukaryota</taxon>
        <taxon>Viridiplantae</taxon>
        <taxon>Streptophyta</taxon>
        <taxon>Embryophyta</taxon>
        <taxon>Tracheophyta</taxon>
        <taxon>Spermatophyta</taxon>
        <taxon>Magnoliopsida</taxon>
        <taxon>eudicotyledons</taxon>
        <taxon>Gunneridae</taxon>
        <taxon>Pentapetalae</taxon>
        <taxon>rosids</taxon>
        <taxon>malvids</taxon>
        <taxon>Myrtales</taxon>
        <taxon>Myrtaceae</taxon>
        <taxon>Myrtoideae</taxon>
        <taxon>Eucalypteae</taxon>
        <taxon>Eucalyptus</taxon>
    </lineage>
</organism>
<name>A0ACC3KIQ6_EUCGR</name>
<gene>
    <name evidence="1" type="ORF">EUGRSUZ_F02663</name>
</gene>
<dbReference type="EMBL" id="CM064440">
    <property type="protein sequence ID" value="KAK3426144.1"/>
    <property type="molecule type" value="Genomic_DNA"/>
</dbReference>
<reference evidence="1 2" key="1">
    <citation type="journal article" date="2014" name="Nature">
        <title>The genome of Eucalyptus grandis.</title>
        <authorList>
            <person name="Myburg A.A."/>
            <person name="Grattapaglia D."/>
            <person name="Tuskan G.A."/>
            <person name="Hellsten U."/>
            <person name="Hayes R.D."/>
            <person name="Grimwood J."/>
            <person name="Jenkins J."/>
            <person name="Lindquist E."/>
            <person name="Tice H."/>
            <person name="Bauer D."/>
            <person name="Goodstein D.M."/>
            <person name="Dubchak I."/>
            <person name="Poliakov A."/>
            <person name="Mizrachi E."/>
            <person name="Kullan A.R."/>
            <person name="Hussey S.G."/>
            <person name="Pinard D."/>
            <person name="van der Merwe K."/>
            <person name="Singh P."/>
            <person name="van Jaarsveld I."/>
            <person name="Silva-Junior O.B."/>
            <person name="Togawa R.C."/>
            <person name="Pappas M.R."/>
            <person name="Faria D.A."/>
            <person name="Sansaloni C.P."/>
            <person name="Petroli C.D."/>
            <person name="Yang X."/>
            <person name="Ranjan P."/>
            <person name="Tschaplinski T.J."/>
            <person name="Ye C.Y."/>
            <person name="Li T."/>
            <person name="Sterck L."/>
            <person name="Vanneste K."/>
            <person name="Murat F."/>
            <person name="Soler M."/>
            <person name="Clemente H.S."/>
            <person name="Saidi N."/>
            <person name="Cassan-Wang H."/>
            <person name="Dunand C."/>
            <person name="Hefer C.A."/>
            <person name="Bornberg-Bauer E."/>
            <person name="Kersting A.R."/>
            <person name="Vining K."/>
            <person name="Amarasinghe V."/>
            <person name="Ranik M."/>
            <person name="Naithani S."/>
            <person name="Elser J."/>
            <person name="Boyd A.E."/>
            <person name="Liston A."/>
            <person name="Spatafora J.W."/>
            <person name="Dharmwardhana P."/>
            <person name="Raja R."/>
            <person name="Sullivan C."/>
            <person name="Romanel E."/>
            <person name="Alves-Ferreira M."/>
            <person name="Kulheim C."/>
            <person name="Foley W."/>
            <person name="Carocha V."/>
            <person name="Paiva J."/>
            <person name="Kudrna D."/>
            <person name="Brommonschenkel S.H."/>
            <person name="Pasquali G."/>
            <person name="Byrne M."/>
            <person name="Rigault P."/>
            <person name="Tibbits J."/>
            <person name="Spokevicius A."/>
            <person name="Jones R.C."/>
            <person name="Steane D.A."/>
            <person name="Vaillancourt R.E."/>
            <person name="Potts B.M."/>
            <person name="Joubert F."/>
            <person name="Barry K."/>
            <person name="Pappas G.J."/>
            <person name="Strauss S.H."/>
            <person name="Jaiswal P."/>
            <person name="Grima-Pettenati J."/>
            <person name="Salse J."/>
            <person name="Van de Peer Y."/>
            <person name="Rokhsar D.S."/>
            <person name="Schmutz J."/>
        </authorList>
    </citation>
    <scope>NUCLEOTIDE SEQUENCE [LARGE SCALE GENOMIC DNA]</scope>
    <source>
        <strain evidence="2">cv. BRASUZ1</strain>
        <tissue evidence="1">Leaf extractions</tissue>
    </source>
</reference>
<sequence>MAVHSFFIRCSKMDNNTTKRKDHARDVSLHDPSFLLLLTLALCCSPSTFHAPSHGGDAVIPIRTRPPYPKGREAGTGRETEWRCTSRPRRRPSASSSPPKSGYLFELSTTEADSLTDYDVAKIASVFRRRPLVLLRRLLQTATSFGWWFASRYLDGLMERSDQMFEVRAEELRNILVELGPAYIKVAQAVSSRPDLIPPSYLDELSLLQDRIAPFSTNVAFNMIEQELKVPIDELFSEISPEPVAAASLGQVYQARLRHSGKVVAVKVQRPGVQAAIGLDILILRYLAGLLRKVRQLNTDLPAVVDEWASSLFREMDYQKEANNGIKFRQLYGGLPDVVVPEMYVEHTTRRVLTMEWIEGQKLSEVKDLYLVEVGVYCSFNQLLEYGFYHADPHPGNLFRTYDGKLAYLDFGMMGEFEQELRDGFIEACLHLVNRDFVALSKDFVTLGLLPPTADKEAVTNALTGVFQNAVARGVRNVSFGDLLGNLGTTMYKFKFQIPSYFSLVIRSLAVLEGIAIGLNPDYKVLGSTYPWIARKVLSDSSPKLKSSLQALLYEDGSFRVDRLESLLTESLRARTEKALIKRQVEGNDSRMVVKQILSFTLTEKGSFVREIMLEEFSKGVDALGLATIDSLTSAAVSYIPFGTSFSFSALTDEDITNLKTFRRLLLLLLGFPSNENLSQGLNGESGTKVDKRYLEEASLALDQISSLQEILPLLSVISELPPEAQQRLLNLPSDLAGRLLSRGIARTIRRIFL</sequence>
<protein>
    <submittedName>
        <fullName evidence="1">Uncharacterized protein</fullName>
    </submittedName>
</protein>
<proteinExistence type="predicted"/>
<accession>A0ACC3KIQ6</accession>